<name>A0ACB8WM03_9TELE</name>
<sequence length="1160" mass="125739">VDPTGSGRVAAGDAALFLKRSGLADLVLGKIWDLADSERKGSLNKQQFFIALRLVACAQNGLEVALKSLNVAVPPPKFHDTSSPLLAGGVAVDTLWVVKPEEKMKFDSIFDSLGPVGGILTGDKVKPVLLNSKLPVDILGRVWELSDIDRDGMLDRDEFSVAMYLVYRALEGEPVPMSLPPPLVPPSKRKKPSVPPVMPLLPSPPSVKDSRSSHAGSKTMPHPPKPAPAPAPTPAAAPWVVSPADKAKYDELFTKTDGDMDGLVSGPEVRDIFLKTGLPSATLARIWELCDIGDIGKLTREQFALALHLINQKLTKGLDPPQSLSPEMIPPADRQNIKQNNVVNLAADFSAIKELDSLSNEIVELQNVLSVNHIIILALKDVMVVQGEEVVVVQGQVKQGSAESWLGLAGLGVPGLTPLSLVAKYSCLLCWTPREKSSVEEEIKEKEEAIRQRSSEVQDLQDEVARESEELQRLQSQRQKVQEALDELDQQKGSLEEQLTHIRQQTSQETQLISSLQSEHEDQEQRICQYEEELVQAREELLALQEESRRLQEKVQAAQEQLTPLQESVRDSYTQVAQVQQKLNDLQVEERSVTAQLSWKRALEDSSPVMVNGSAGPTAELHQGDLFQQDLFQEDKPKELKEEEPAAVCSQQKEHSDQKEKEGVNDREEEEEKEEESPEEEKQKPDPLDDLYTSLASSEMYNNVSILTKPQESTVGEHTSRTPDVSSEVTDDAEVLPKESPPKCSSPDAAKQVVSAEPESKQESAESPETTTSPLPPQVGPRSVPPQTSPPSLPDMDFFQSDPFTDHDPFKDDPFGKADVADPFGGDPFKGSDPFAADSFFAQTSSAPFSSDDPFSASADPFGTTTGMPEPDLFAAKSTDAAAAPAAAAGSDPFTSKPTNPALAAKDPFSSTGNNLAESDPFGGKMNSTGEADPFSSQDGGADPFSCSQPSSDLAVKNTAATNDPFAPGGTTVNASSDPDPFAAVFGNESFGGGFADFSALTKSNGADQFGINNKNLFQEEGQSDVPPALPPKTGTPTRPPPPPPGKRSSISRTESSDSFQRRGHFLPQPSGDFSTSASSSSLPAKDPLADPFAPSSPPRHNVREADRFASFDKYPTEEDMIEWAKRESEREEKERLARLTQQEQEDLELAIALSKSELS</sequence>
<keyword evidence="2" id="KW-1185">Reference proteome</keyword>
<organism evidence="1 2">
    <name type="scientific">Scortum barcoo</name>
    <name type="common">barcoo grunter</name>
    <dbReference type="NCBI Taxonomy" id="214431"/>
    <lineage>
        <taxon>Eukaryota</taxon>
        <taxon>Metazoa</taxon>
        <taxon>Chordata</taxon>
        <taxon>Craniata</taxon>
        <taxon>Vertebrata</taxon>
        <taxon>Euteleostomi</taxon>
        <taxon>Actinopterygii</taxon>
        <taxon>Neopterygii</taxon>
        <taxon>Teleostei</taxon>
        <taxon>Neoteleostei</taxon>
        <taxon>Acanthomorphata</taxon>
        <taxon>Eupercaria</taxon>
        <taxon>Centrarchiformes</taxon>
        <taxon>Terapontoidei</taxon>
        <taxon>Terapontidae</taxon>
        <taxon>Scortum</taxon>
    </lineage>
</organism>
<evidence type="ECO:0000313" key="2">
    <source>
        <dbReference type="Proteomes" id="UP000831701"/>
    </source>
</evidence>
<protein>
    <submittedName>
        <fullName evidence="1">Uncharacterized protein</fullName>
    </submittedName>
</protein>
<dbReference type="EMBL" id="CM041538">
    <property type="protein sequence ID" value="KAI3368775.1"/>
    <property type="molecule type" value="Genomic_DNA"/>
</dbReference>
<feature type="non-terminal residue" evidence="1">
    <location>
        <position position="1"/>
    </location>
</feature>
<comment type="caution">
    <text evidence="1">The sequence shown here is derived from an EMBL/GenBank/DDBJ whole genome shotgun (WGS) entry which is preliminary data.</text>
</comment>
<proteinExistence type="predicted"/>
<accession>A0ACB8WM03</accession>
<dbReference type="Proteomes" id="UP000831701">
    <property type="component" value="Chromosome 8"/>
</dbReference>
<evidence type="ECO:0000313" key="1">
    <source>
        <dbReference type="EMBL" id="KAI3368775.1"/>
    </source>
</evidence>
<reference evidence="1" key="1">
    <citation type="submission" date="2022-04" db="EMBL/GenBank/DDBJ databases">
        <title>Jade perch genome.</title>
        <authorList>
            <person name="Chao B."/>
        </authorList>
    </citation>
    <scope>NUCLEOTIDE SEQUENCE</scope>
    <source>
        <strain evidence="1">CB-2022</strain>
    </source>
</reference>
<gene>
    <name evidence="1" type="ORF">L3Q82_025762</name>
</gene>